<accession>A0A3N6NPN9</accession>
<dbReference type="EMBL" id="RCBY01000065">
    <property type="protein sequence ID" value="RQH43177.1"/>
    <property type="molecule type" value="Genomic_DNA"/>
</dbReference>
<dbReference type="RefSeq" id="WP_124146555.1">
    <property type="nucleotide sequence ID" value="NZ_CAWOKI010000171.1"/>
</dbReference>
<organism evidence="1 2">
    <name type="scientific">Okeania hirsuta</name>
    <dbReference type="NCBI Taxonomy" id="1458930"/>
    <lineage>
        <taxon>Bacteria</taxon>
        <taxon>Bacillati</taxon>
        <taxon>Cyanobacteriota</taxon>
        <taxon>Cyanophyceae</taxon>
        <taxon>Oscillatoriophycideae</taxon>
        <taxon>Oscillatoriales</taxon>
        <taxon>Microcoleaceae</taxon>
        <taxon>Okeania</taxon>
    </lineage>
</organism>
<dbReference type="SUPFAM" id="SSF52540">
    <property type="entry name" value="P-loop containing nucleoside triphosphate hydrolases"/>
    <property type="match status" value="1"/>
</dbReference>
<gene>
    <name evidence="1" type="ORF">D5R40_13430</name>
</gene>
<reference evidence="1 2" key="1">
    <citation type="journal article" date="2018" name="ACS Chem. Biol.">
        <title>Ketoreductase domain dysfunction expands chemodiversity: malyngamide biosynthesis in the cyanobacterium Okeania hirsuta.</title>
        <authorList>
            <person name="Moss N.A."/>
            <person name="Leao T."/>
            <person name="Rankin M."/>
            <person name="McCullough T.M."/>
            <person name="Qu P."/>
            <person name="Korobeynikov A."/>
            <person name="Smith J.L."/>
            <person name="Gerwick L."/>
            <person name="Gerwick W.H."/>
        </authorList>
    </citation>
    <scope>NUCLEOTIDE SEQUENCE [LARGE SCALE GENOMIC DNA]</scope>
    <source>
        <strain evidence="1 2">PAB10Feb10-1</strain>
    </source>
</reference>
<dbReference type="OrthoDB" id="5729795at2"/>
<dbReference type="Gene3D" id="3.40.50.300">
    <property type="entry name" value="P-loop containing nucleotide triphosphate hydrolases"/>
    <property type="match status" value="1"/>
</dbReference>
<dbReference type="Proteomes" id="UP000269154">
    <property type="component" value="Unassembled WGS sequence"/>
</dbReference>
<protein>
    <recommendedName>
        <fullName evidence="3">Sulfotransferase domain-containing protein</fullName>
    </recommendedName>
</protein>
<dbReference type="AlphaFoldDB" id="A0A3N6NPN9"/>
<proteinExistence type="predicted"/>
<keyword evidence="2" id="KW-1185">Reference proteome</keyword>
<dbReference type="InterPro" id="IPR027417">
    <property type="entry name" value="P-loop_NTPase"/>
</dbReference>
<evidence type="ECO:0008006" key="3">
    <source>
        <dbReference type="Google" id="ProtNLM"/>
    </source>
</evidence>
<evidence type="ECO:0000313" key="1">
    <source>
        <dbReference type="EMBL" id="RQH43177.1"/>
    </source>
</evidence>
<sequence length="84" mass="9520">MKTSAPNLQEELSKIFYFIGLDYDRALIDNIIDAKDISKVENKGEGKHIRQGSIREWQTRLSAEDVALWEEFAGDTLAGLGYKT</sequence>
<evidence type="ECO:0000313" key="2">
    <source>
        <dbReference type="Proteomes" id="UP000269154"/>
    </source>
</evidence>
<comment type="caution">
    <text evidence="1">The sequence shown here is derived from an EMBL/GenBank/DDBJ whole genome shotgun (WGS) entry which is preliminary data.</text>
</comment>
<name>A0A3N6NPN9_9CYAN</name>